<sequence length="701" mass="82462">MNGEMKLVKDILAGSKERYQEVLESYKDRLFAVAYHLTGNKQLAEKLIITGFINTYNDLRTYDESTIFSNWLYERFISFFKELQHADKAVPSSYHNPQLIKVEEALHEIDPEDKLPLLLIRILDISPLQVSSLLNLKMEEIDKMNREVMDDIRKNTLSFEYSPLHSHDCYQLVELIDYKDDNFPEEKNNEINDHLEFCPHCRNVLAGLSREKALLDEVLFSPSLQDDFDRKVMDQLIAYKPIKPKHKTWKYQVSVLGLLGAVVIAILFIYPNVQSMASTIKTFLEHGTIYNVWAKGTYVATDKEISIEITEVELDSINMLIYYEVRKGDEVLEDFQYGAIDIYNSNSVKIIDENGKDFPIKLALPEMFHYSSLQDDLGEQIKPHLIVAPLNGDSFPDVFDIEVSLSTLESRYGNWDLTIPIRFDKVEDQTKTVVINEQFTYIDRLEITIIDYTIGRNGARLRYQVNHTDDAIQRITSILEEHEHEFTLNEWLDNNKYIALIPVTENEEHLIPHYFNNWGMEESETMELYFSKYYMDYERYEVKGKVENLDQNMYVKIWGGNYSEPAFFSMTIPFEETERTPLNEVINDIELVDYQLTPLKENENLFELIIRGKEKDGDFFGEINWNIYDDKGEYFPYQGWYHHEDSQKNGLRRLFHVETYDPYTKTETLTLKADSIYMQLYDMDGEKYPLFIKSEAEEDER</sequence>
<keyword evidence="1" id="KW-0472">Membrane</keyword>
<gene>
    <name evidence="2" type="ORF">BACCIP111883_01381</name>
</gene>
<keyword evidence="1" id="KW-1133">Transmembrane helix</keyword>
<protein>
    <recommendedName>
        <fullName evidence="4">DUF4179 domain-containing protein</fullName>
    </recommendedName>
</protein>
<accession>A0ABM8YKZ1</accession>
<organism evidence="2 3">
    <name type="scientific">Sutcliffiella rhizosphaerae</name>
    <dbReference type="NCBI Taxonomy" id="2880967"/>
    <lineage>
        <taxon>Bacteria</taxon>
        <taxon>Bacillati</taxon>
        <taxon>Bacillota</taxon>
        <taxon>Bacilli</taxon>
        <taxon>Bacillales</taxon>
        <taxon>Bacillaceae</taxon>
        <taxon>Sutcliffiella</taxon>
    </lineage>
</organism>
<keyword evidence="1" id="KW-0812">Transmembrane</keyword>
<dbReference type="Proteomes" id="UP000789833">
    <property type="component" value="Unassembled WGS sequence"/>
</dbReference>
<reference evidence="2 3" key="1">
    <citation type="submission" date="2021-10" db="EMBL/GenBank/DDBJ databases">
        <authorList>
            <person name="Criscuolo A."/>
        </authorList>
    </citation>
    <scope>NUCLEOTIDE SEQUENCE [LARGE SCALE GENOMIC DNA]</scope>
    <source>
        <strain evidence="3">CIP 111883</strain>
    </source>
</reference>
<keyword evidence="3" id="KW-1185">Reference proteome</keyword>
<proteinExistence type="predicted"/>
<dbReference type="InterPro" id="IPR013325">
    <property type="entry name" value="RNA_pol_sigma_r2"/>
</dbReference>
<evidence type="ECO:0000256" key="1">
    <source>
        <dbReference type="SAM" id="Phobius"/>
    </source>
</evidence>
<dbReference type="Gene3D" id="1.10.1740.10">
    <property type="match status" value="1"/>
</dbReference>
<dbReference type="EMBL" id="CAKJTJ010000005">
    <property type="protein sequence ID" value="CAG9620612.1"/>
    <property type="molecule type" value="Genomic_DNA"/>
</dbReference>
<comment type="caution">
    <text evidence="2">The sequence shown here is derived from an EMBL/GenBank/DDBJ whole genome shotgun (WGS) entry which is preliminary data.</text>
</comment>
<evidence type="ECO:0000313" key="3">
    <source>
        <dbReference type="Proteomes" id="UP000789833"/>
    </source>
</evidence>
<feature type="transmembrane region" description="Helical" evidence="1">
    <location>
        <begin position="249"/>
        <end position="270"/>
    </location>
</feature>
<evidence type="ECO:0008006" key="4">
    <source>
        <dbReference type="Google" id="ProtNLM"/>
    </source>
</evidence>
<name>A0ABM8YKZ1_9BACI</name>
<evidence type="ECO:0000313" key="2">
    <source>
        <dbReference type="EMBL" id="CAG9620612.1"/>
    </source>
</evidence>
<dbReference type="Gene3D" id="2.60.40.1630">
    <property type="entry name" value="bacillus anthracis domain"/>
    <property type="match status" value="1"/>
</dbReference>
<dbReference type="SUPFAM" id="SSF88946">
    <property type="entry name" value="Sigma2 domain of RNA polymerase sigma factors"/>
    <property type="match status" value="1"/>
</dbReference>